<comment type="function">
    <text evidence="2">Catalyzes a mechanistically unusual reaction, the ATP-dependent insertion of CO2 between the N7 and N8 nitrogen atoms of 7,8-diaminopelargonic acid (DAPA, also called 7,8-diammoniononanoate) to form a ureido ring.</text>
</comment>
<keyword evidence="1 2" id="KW-0093">Biotin biosynthesis</keyword>
<evidence type="ECO:0000256" key="2">
    <source>
        <dbReference type="HAMAP-Rule" id="MF_00336"/>
    </source>
</evidence>
<feature type="active site" evidence="2">
    <location>
        <position position="37"/>
    </location>
</feature>
<comment type="subcellular location">
    <subcellularLocation>
        <location evidence="2">Cytoplasm</location>
    </subcellularLocation>
</comment>
<keyword evidence="4" id="KW-1185">Reference proteome</keyword>
<keyword evidence="2" id="KW-0479">Metal-binding</keyword>
<dbReference type="PANTHER" id="PTHR43210:SF5">
    <property type="entry name" value="DETHIOBIOTIN SYNTHETASE"/>
    <property type="match status" value="1"/>
</dbReference>
<dbReference type="InterPro" id="IPR027417">
    <property type="entry name" value="P-loop_NTPase"/>
</dbReference>
<keyword evidence="2" id="KW-0067">ATP-binding</keyword>
<feature type="binding site" evidence="2">
    <location>
        <position position="54"/>
    </location>
    <ligand>
        <name>Mg(2+)</name>
        <dbReference type="ChEBI" id="CHEBI:18420"/>
    </ligand>
</feature>
<comment type="subunit">
    <text evidence="2">Homodimer.</text>
</comment>
<dbReference type="EMBL" id="BMNW01000008">
    <property type="protein sequence ID" value="GGM20665.1"/>
    <property type="molecule type" value="Genomic_DNA"/>
</dbReference>
<feature type="binding site" evidence="2">
    <location>
        <position position="54"/>
    </location>
    <ligand>
        <name>ATP</name>
        <dbReference type="ChEBI" id="CHEBI:30616"/>
    </ligand>
</feature>
<keyword evidence="2" id="KW-0963">Cytoplasm</keyword>
<keyword evidence="2" id="KW-0460">Magnesium</keyword>
<feature type="binding site" evidence="2">
    <location>
        <begin position="116"/>
        <end position="119"/>
    </location>
    <ligand>
        <name>ATP</name>
        <dbReference type="ChEBI" id="CHEBI:30616"/>
    </ligand>
</feature>
<dbReference type="RefSeq" id="WP_188867364.1">
    <property type="nucleotide sequence ID" value="NZ_BMNW01000008.1"/>
</dbReference>
<dbReference type="PANTHER" id="PTHR43210">
    <property type="entry name" value="DETHIOBIOTIN SYNTHETASE"/>
    <property type="match status" value="1"/>
</dbReference>
<evidence type="ECO:0000256" key="1">
    <source>
        <dbReference type="ARBA" id="ARBA00022756"/>
    </source>
</evidence>
<keyword evidence="2" id="KW-0436">Ligase</keyword>
<feature type="binding site" evidence="2">
    <location>
        <begin position="12"/>
        <end position="17"/>
    </location>
    <ligand>
        <name>ATP</name>
        <dbReference type="ChEBI" id="CHEBI:30616"/>
    </ligand>
</feature>
<dbReference type="EC" id="6.3.3.3" evidence="2"/>
<comment type="caution">
    <text evidence="3">The sequence shown here is derived from an EMBL/GenBank/DDBJ whole genome shotgun (WGS) entry which is preliminary data.</text>
</comment>
<dbReference type="NCBIfam" id="TIGR00347">
    <property type="entry name" value="bioD"/>
    <property type="match status" value="1"/>
</dbReference>
<dbReference type="InterPro" id="IPR004472">
    <property type="entry name" value="DTB_synth_BioD"/>
</dbReference>
<feature type="binding site" evidence="2">
    <location>
        <begin position="205"/>
        <end position="207"/>
    </location>
    <ligand>
        <name>ATP</name>
        <dbReference type="ChEBI" id="CHEBI:30616"/>
    </ligand>
</feature>
<dbReference type="SUPFAM" id="SSF52540">
    <property type="entry name" value="P-loop containing nucleoside triphosphate hydrolases"/>
    <property type="match status" value="1"/>
</dbReference>
<dbReference type="HAMAP" id="MF_00336">
    <property type="entry name" value="BioD"/>
    <property type="match status" value="1"/>
</dbReference>
<proteinExistence type="inferred from homology"/>
<evidence type="ECO:0000313" key="3">
    <source>
        <dbReference type="EMBL" id="GGM20665.1"/>
    </source>
</evidence>
<dbReference type="PIRSF" id="PIRSF006755">
    <property type="entry name" value="DTB_synth"/>
    <property type="match status" value="1"/>
</dbReference>
<evidence type="ECO:0000313" key="4">
    <source>
        <dbReference type="Proteomes" id="UP000616499"/>
    </source>
</evidence>
<dbReference type="Proteomes" id="UP000616499">
    <property type="component" value="Unassembled WGS sequence"/>
</dbReference>
<accession>A0ABQ2H032</accession>
<comment type="pathway">
    <text evidence="2">Cofactor biosynthesis; biotin biosynthesis; biotin from 7,8-diaminononanoate: step 1/2.</text>
</comment>
<gene>
    <name evidence="2 3" type="primary">bioD</name>
    <name evidence="3" type="ORF">GCM10009425_34440</name>
</gene>
<comment type="caution">
    <text evidence="2">Lacks conserved residue(s) required for the propagation of feature annotation.</text>
</comment>
<dbReference type="CDD" id="cd03109">
    <property type="entry name" value="DTBS"/>
    <property type="match status" value="1"/>
</dbReference>
<comment type="cofactor">
    <cofactor evidence="2">
        <name>Mg(2+)</name>
        <dbReference type="ChEBI" id="CHEBI:18420"/>
    </cofactor>
</comment>
<reference evidence="4" key="1">
    <citation type="journal article" date="2019" name="Int. J. Syst. Evol. Microbiol.">
        <title>The Global Catalogue of Microorganisms (GCM) 10K type strain sequencing project: providing services to taxonomists for standard genome sequencing and annotation.</title>
        <authorList>
            <consortium name="The Broad Institute Genomics Platform"/>
            <consortium name="The Broad Institute Genome Sequencing Center for Infectious Disease"/>
            <person name="Wu L."/>
            <person name="Ma J."/>
        </authorList>
    </citation>
    <scope>NUCLEOTIDE SEQUENCE [LARGE SCALE GENOMIC DNA]</scope>
    <source>
        <strain evidence="4">JCM 13501</strain>
    </source>
</reference>
<feature type="binding site" evidence="2">
    <location>
        <position position="16"/>
    </location>
    <ligand>
        <name>Mg(2+)</name>
        <dbReference type="ChEBI" id="CHEBI:18420"/>
    </ligand>
</feature>
<comment type="catalytic activity">
    <reaction evidence="2">
        <text>(7R,8S)-7,8-diammoniononanoate + CO2 + ATP = (4R,5S)-dethiobiotin + ADP + phosphate + 3 H(+)</text>
        <dbReference type="Rhea" id="RHEA:15805"/>
        <dbReference type="ChEBI" id="CHEBI:15378"/>
        <dbReference type="ChEBI" id="CHEBI:16526"/>
        <dbReference type="ChEBI" id="CHEBI:30616"/>
        <dbReference type="ChEBI" id="CHEBI:43474"/>
        <dbReference type="ChEBI" id="CHEBI:149469"/>
        <dbReference type="ChEBI" id="CHEBI:149473"/>
        <dbReference type="ChEBI" id="CHEBI:456216"/>
        <dbReference type="EC" id="6.3.3.3"/>
    </reaction>
</comment>
<feature type="binding site" evidence="2">
    <location>
        <position position="116"/>
    </location>
    <ligand>
        <name>Mg(2+)</name>
        <dbReference type="ChEBI" id="CHEBI:18420"/>
    </ligand>
</feature>
<protein>
    <recommendedName>
        <fullName evidence="2">ATP-dependent dethiobiotin synthetase BioD</fullName>
        <ecNumber evidence="2">6.3.3.3</ecNumber>
    </recommendedName>
    <alternativeName>
        <fullName evidence="2">DTB synthetase</fullName>
        <shortName evidence="2">DTBS</shortName>
    </alternativeName>
    <alternativeName>
        <fullName evidence="2">Dethiobiotin synthase</fullName>
    </alternativeName>
</protein>
<name>A0ABQ2H032_9PSED</name>
<organism evidence="3 4">
    <name type="scientific">Pseudomonas asuensis</name>
    <dbReference type="NCBI Taxonomy" id="1825787"/>
    <lineage>
        <taxon>Bacteria</taxon>
        <taxon>Pseudomonadati</taxon>
        <taxon>Pseudomonadota</taxon>
        <taxon>Gammaproteobacteria</taxon>
        <taxon>Pseudomonadales</taxon>
        <taxon>Pseudomonadaceae</taxon>
        <taxon>Pseudomonas</taxon>
    </lineage>
</organism>
<dbReference type="Pfam" id="PF13500">
    <property type="entry name" value="AAA_26"/>
    <property type="match status" value="1"/>
</dbReference>
<feature type="binding site" evidence="2">
    <location>
        <position position="41"/>
    </location>
    <ligand>
        <name>substrate</name>
    </ligand>
</feature>
<dbReference type="Gene3D" id="3.40.50.300">
    <property type="entry name" value="P-loop containing nucleotide triphosphate hydrolases"/>
    <property type="match status" value="1"/>
</dbReference>
<keyword evidence="2" id="KW-0547">Nucleotide-binding</keyword>
<sequence>MPAYFITGTDTEIGKTTIASGLLHAARRAGLSTAAIKPVASGCELTPEGLRNGDALSLWGECSLPLRYEEVNPLAFEPAIAPHLAAREVGTPLTVQALVEPIQAIQARNADFMLVEGAGGWRVPLEGQANLSDVAKSVGMPVILVVGVRLGCINHAVLTAEAIAHDGLRLAGWVANIVDPQTSRLNDNLATLHERLPAPCLGTVPYLAEATPAGVADCLDLTLLGL</sequence>
<comment type="similarity">
    <text evidence="2">Belongs to the dethiobiotin synthetase family.</text>
</comment>